<proteinExistence type="predicted"/>
<feature type="compositionally biased region" description="Polar residues" evidence="2">
    <location>
        <begin position="33"/>
        <end position="90"/>
    </location>
</feature>
<dbReference type="InterPro" id="IPR005301">
    <property type="entry name" value="MOB_kinase_act_fam"/>
</dbReference>
<dbReference type="Gene3D" id="1.20.140.30">
    <property type="entry name" value="MOB kinase activator"/>
    <property type="match status" value="1"/>
</dbReference>
<feature type="binding site" evidence="1">
    <location>
        <position position="184"/>
    </location>
    <ligand>
        <name>Zn(2+)</name>
        <dbReference type="ChEBI" id="CHEBI:29105"/>
    </ligand>
</feature>
<comment type="caution">
    <text evidence="3">The sequence shown here is derived from an EMBL/GenBank/DDBJ whole genome shotgun (WGS) entry which is preliminary data.</text>
</comment>
<dbReference type="RefSeq" id="XP_034011252.1">
    <property type="nucleotide sequence ID" value="XM_034156745.1"/>
</dbReference>
<dbReference type="PANTHER" id="PTHR22599">
    <property type="entry name" value="MPS ONE BINDER KINASE ACTIVATOR-LIKE MOB"/>
    <property type="match status" value="1"/>
</dbReference>
<reference evidence="3 4" key="1">
    <citation type="submission" date="2019-07" db="EMBL/GenBank/DDBJ databases">
        <title>Genome assembly of two rare yeast pathogens: Diutina rugosa and Trichomonascus ciferrii.</title>
        <authorList>
            <person name="Mixao V."/>
            <person name="Saus E."/>
            <person name="Hansen A."/>
            <person name="Lass-Flor C."/>
            <person name="Gabaldon T."/>
        </authorList>
    </citation>
    <scope>NUCLEOTIDE SEQUENCE [LARGE SCALE GENOMIC DNA]</scope>
    <source>
        <strain evidence="3 4">CBS 613</strain>
    </source>
</reference>
<evidence type="ECO:0000256" key="2">
    <source>
        <dbReference type="SAM" id="MobiDB-lite"/>
    </source>
</evidence>
<name>A0A642UJA2_DIURU</name>
<evidence type="ECO:0008006" key="5">
    <source>
        <dbReference type="Google" id="ProtNLM"/>
    </source>
</evidence>
<feature type="binding site" evidence="1">
    <location>
        <position position="179"/>
    </location>
    <ligand>
        <name>Zn(2+)</name>
        <dbReference type="ChEBI" id="CHEBI:29105"/>
    </ligand>
</feature>
<feature type="binding site" evidence="1">
    <location>
        <position position="259"/>
    </location>
    <ligand>
        <name>Zn(2+)</name>
        <dbReference type="ChEBI" id="CHEBI:29105"/>
    </ligand>
</feature>
<dbReference type="SMART" id="SM01388">
    <property type="entry name" value="Mob1_phocein"/>
    <property type="match status" value="1"/>
</dbReference>
<evidence type="ECO:0000313" key="3">
    <source>
        <dbReference type="EMBL" id="KAA8900113.1"/>
    </source>
</evidence>
<keyword evidence="4" id="KW-1185">Reference proteome</keyword>
<dbReference type="OrthoDB" id="10261121at2759"/>
<dbReference type="AlphaFoldDB" id="A0A642UJA2"/>
<evidence type="ECO:0000313" key="4">
    <source>
        <dbReference type="Proteomes" id="UP000449547"/>
    </source>
</evidence>
<dbReference type="Pfam" id="PF03637">
    <property type="entry name" value="Mob1_phocein"/>
    <property type="match status" value="1"/>
</dbReference>
<feature type="binding site" evidence="1">
    <location>
        <position position="264"/>
    </location>
    <ligand>
        <name>Zn(2+)</name>
        <dbReference type="ChEBI" id="CHEBI:29105"/>
    </ligand>
</feature>
<accession>A0A642UJA2</accession>
<evidence type="ECO:0000256" key="1">
    <source>
        <dbReference type="PIRSR" id="PIRSR605301-1"/>
    </source>
</evidence>
<keyword evidence="1" id="KW-0479">Metal-binding</keyword>
<dbReference type="SUPFAM" id="SSF101152">
    <property type="entry name" value="Mob1/phocein"/>
    <property type="match status" value="1"/>
</dbReference>
<protein>
    <recommendedName>
        <fullName evidence="5">Maintenance of ploidy protein mob2</fullName>
    </recommendedName>
</protein>
<feature type="compositionally biased region" description="Low complexity" evidence="2">
    <location>
        <begin position="102"/>
        <end position="117"/>
    </location>
</feature>
<dbReference type="Proteomes" id="UP000449547">
    <property type="component" value="Unassembled WGS sequence"/>
</dbReference>
<feature type="region of interest" description="Disordered" evidence="2">
    <location>
        <begin position="1"/>
        <end position="123"/>
    </location>
</feature>
<organism evidence="3 4">
    <name type="scientific">Diutina rugosa</name>
    <name type="common">Yeast</name>
    <name type="synonym">Candida rugosa</name>
    <dbReference type="NCBI Taxonomy" id="5481"/>
    <lineage>
        <taxon>Eukaryota</taxon>
        <taxon>Fungi</taxon>
        <taxon>Dikarya</taxon>
        <taxon>Ascomycota</taxon>
        <taxon>Saccharomycotina</taxon>
        <taxon>Pichiomycetes</taxon>
        <taxon>Debaryomycetaceae</taxon>
        <taxon>Diutina</taxon>
    </lineage>
</organism>
<sequence>MSFLHSIRGFGRSSKNKKKEEPGPSASPLYSHGNGSASALRRSQSPTKSPQKSARYTAPTSPTKRSKPAQQRSPTRRSQVPASPQSQFGQASGAGANGQPLSSSQSQVSKSSQQTSSNKDEPLPLYRCEPFVKTALVKGSYKTIVQLPKYVDIGEWLALNIFEMNAHLNSFYGVVSDYCTVESCPTMSAGPHTNYLWADNNGQAIQLPAPQYIDYVLTWISNKINDQSVFPTKSGGAFPPNFTKDCKNISRQMFRVFAHIYYAHFDTIVHLSVEAHWNSFFAHFISFVKEYNLIERSELEPLLPLIEDFEAQGKIN</sequence>
<dbReference type="OMA" id="NIFEMNA"/>
<dbReference type="EMBL" id="SWFT01000116">
    <property type="protein sequence ID" value="KAA8900113.1"/>
    <property type="molecule type" value="Genomic_DNA"/>
</dbReference>
<dbReference type="VEuPathDB" id="FungiDB:DIURU_003929"/>
<keyword evidence="1" id="KW-0862">Zinc</keyword>
<dbReference type="GeneID" id="54782580"/>
<gene>
    <name evidence="3" type="ORF">DIURU_003929</name>
</gene>
<dbReference type="InterPro" id="IPR036703">
    <property type="entry name" value="MOB_kinase_act_sf"/>
</dbReference>